<proteinExistence type="inferred from homology"/>
<name>A0A1Y2FWN3_PROLT</name>
<evidence type="ECO:0000256" key="13">
    <source>
        <dbReference type="ARBA" id="ARBA00048342"/>
    </source>
</evidence>
<evidence type="ECO:0000256" key="8">
    <source>
        <dbReference type="ARBA" id="ARBA00023027"/>
    </source>
</evidence>
<evidence type="ECO:0000256" key="15">
    <source>
        <dbReference type="ARBA" id="ARBA00049447"/>
    </source>
</evidence>
<comment type="catalytic activity">
    <reaction evidence="15">
        <text>a 5,6-dihydrouridine in mRNA + NADP(+) = a uridine in mRNA + NADPH + H(+)</text>
        <dbReference type="Rhea" id="RHEA:69855"/>
        <dbReference type="Rhea" id="RHEA-COMP:14658"/>
        <dbReference type="Rhea" id="RHEA-COMP:17789"/>
        <dbReference type="ChEBI" id="CHEBI:15378"/>
        <dbReference type="ChEBI" id="CHEBI:57783"/>
        <dbReference type="ChEBI" id="CHEBI:58349"/>
        <dbReference type="ChEBI" id="CHEBI:65315"/>
        <dbReference type="ChEBI" id="CHEBI:74443"/>
    </reaction>
    <physiologicalReaction direction="right-to-left" evidence="15">
        <dbReference type="Rhea" id="RHEA:69857"/>
    </physiologicalReaction>
</comment>
<evidence type="ECO:0000256" key="14">
    <source>
        <dbReference type="ARBA" id="ARBA00048934"/>
    </source>
</evidence>
<evidence type="ECO:0000256" key="7">
    <source>
        <dbReference type="ARBA" id="ARBA00023002"/>
    </source>
</evidence>
<evidence type="ECO:0000256" key="16">
    <source>
        <dbReference type="ARBA" id="ARBA00049467"/>
    </source>
</evidence>
<keyword evidence="4" id="KW-0507">mRNA processing</keyword>
<keyword evidence="19" id="KW-1185">Reference proteome</keyword>
<dbReference type="InterPro" id="IPR013785">
    <property type="entry name" value="Aldolase_TIM"/>
</dbReference>
<comment type="caution">
    <text evidence="18">The sequence shown here is derived from an EMBL/GenBank/DDBJ whole genome shotgun (WGS) entry which is preliminary data.</text>
</comment>
<dbReference type="OMA" id="ISPPVWQ"/>
<keyword evidence="7" id="KW-0560">Oxidoreductase</keyword>
<evidence type="ECO:0000256" key="4">
    <source>
        <dbReference type="ARBA" id="ARBA00022664"/>
    </source>
</evidence>
<dbReference type="Gene3D" id="3.20.20.70">
    <property type="entry name" value="Aldolase class I"/>
    <property type="match status" value="1"/>
</dbReference>
<comment type="catalytic activity">
    <reaction evidence="13">
        <text>a 5,6-dihydrouridine in mRNA + NAD(+) = a uridine in mRNA + NADH + H(+)</text>
        <dbReference type="Rhea" id="RHEA:69851"/>
        <dbReference type="Rhea" id="RHEA-COMP:14658"/>
        <dbReference type="Rhea" id="RHEA-COMP:17789"/>
        <dbReference type="ChEBI" id="CHEBI:15378"/>
        <dbReference type="ChEBI" id="CHEBI:57540"/>
        <dbReference type="ChEBI" id="CHEBI:57945"/>
        <dbReference type="ChEBI" id="CHEBI:65315"/>
        <dbReference type="ChEBI" id="CHEBI:74443"/>
    </reaction>
    <physiologicalReaction direction="right-to-left" evidence="13">
        <dbReference type="Rhea" id="RHEA:69853"/>
    </physiologicalReaction>
</comment>
<evidence type="ECO:0000313" key="18">
    <source>
        <dbReference type="EMBL" id="ORY87586.1"/>
    </source>
</evidence>
<feature type="non-terminal residue" evidence="18">
    <location>
        <position position="346"/>
    </location>
</feature>
<dbReference type="InterPro" id="IPR018517">
    <property type="entry name" value="tRNA_hU_synthase_CS"/>
</dbReference>
<evidence type="ECO:0000313" key="19">
    <source>
        <dbReference type="Proteomes" id="UP000193685"/>
    </source>
</evidence>
<dbReference type="RefSeq" id="XP_040728081.1">
    <property type="nucleotide sequence ID" value="XM_040867377.1"/>
</dbReference>
<feature type="non-terminal residue" evidence="18">
    <location>
        <position position="1"/>
    </location>
</feature>
<dbReference type="SUPFAM" id="SSF51395">
    <property type="entry name" value="FMN-linked oxidoreductases"/>
    <property type="match status" value="1"/>
</dbReference>
<dbReference type="OrthoDB" id="272303at2759"/>
<accession>A0A1Y2FWN3</accession>
<dbReference type="PANTHER" id="PTHR11082">
    <property type="entry name" value="TRNA-DIHYDROURIDINE SYNTHASE"/>
    <property type="match status" value="1"/>
</dbReference>
<protein>
    <recommendedName>
        <fullName evidence="10">tRNA-dihydrouridine(16/17) synthase [NAD(P)(+)]</fullName>
        <ecNumber evidence="10">1.3.1.88</ecNumber>
    </recommendedName>
</protein>
<dbReference type="GO" id="GO:0050660">
    <property type="term" value="F:flavin adenine dinucleotide binding"/>
    <property type="evidence" value="ECO:0007669"/>
    <property type="project" value="InterPro"/>
</dbReference>
<evidence type="ECO:0000256" key="2">
    <source>
        <dbReference type="ARBA" id="ARBA00022630"/>
    </source>
</evidence>
<dbReference type="STRING" id="56484.A0A1Y2FWN3"/>
<dbReference type="Proteomes" id="UP000193685">
    <property type="component" value="Unassembled WGS sequence"/>
</dbReference>
<keyword evidence="8" id="KW-0520">NAD</keyword>
<sequence length="346" mass="39837">LRGRAWYESLGSPKHIVAPMVDGSEYAWRVLSRRYGATLCYSPMMHAKNFSMSAKARKGFWSSMQTAKEEKLIVQFCANEPEVLLQAAKEVEPYADGVDINFGCPQGIAKRGRYGAFLQDEWDVVYNLINILHKNLSIPVTAKIRIFDDRERTLAYARMVLSAGANILSVHCRTREQKGHHAGLGDWSVLKYLRENLPAETVLFANGNVLYYEDIDACLKYTGFDGMMVAETNLHNPGIFKPNCYPRVDEMMKEYLDLLVELDDDTSWLPVKAHLFRLAKPALMHHIDLRDRLGRVYGKKNMEELWAIHKELKERIDAEIASDTGEYPLVDGYRNIPWYRCQPYYR</sequence>
<dbReference type="Pfam" id="PF01207">
    <property type="entry name" value="Dus"/>
    <property type="match status" value="1"/>
</dbReference>
<dbReference type="EC" id="1.3.1.88" evidence="10"/>
<dbReference type="EMBL" id="MCFI01000001">
    <property type="protein sequence ID" value="ORY87586.1"/>
    <property type="molecule type" value="Genomic_DNA"/>
</dbReference>
<dbReference type="CDD" id="cd02801">
    <property type="entry name" value="DUS_like_FMN"/>
    <property type="match status" value="1"/>
</dbReference>
<comment type="cofactor">
    <cofactor evidence="1">
        <name>FMN</name>
        <dbReference type="ChEBI" id="CHEBI:58210"/>
    </cofactor>
</comment>
<keyword evidence="5" id="KW-0819">tRNA processing</keyword>
<dbReference type="PROSITE" id="PS01136">
    <property type="entry name" value="UPF0034"/>
    <property type="match status" value="1"/>
</dbReference>
<comment type="catalytic activity">
    <reaction evidence="11">
        <text>5,6-dihydrouridine(17) in tRNA + NAD(+) = uridine(17) in tRNA + NADH + H(+)</text>
        <dbReference type="Rhea" id="RHEA:53372"/>
        <dbReference type="Rhea" id="RHEA-COMP:13541"/>
        <dbReference type="Rhea" id="RHEA-COMP:13542"/>
        <dbReference type="ChEBI" id="CHEBI:15378"/>
        <dbReference type="ChEBI" id="CHEBI:57540"/>
        <dbReference type="ChEBI" id="CHEBI:57945"/>
        <dbReference type="ChEBI" id="CHEBI:65315"/>
        <dbReference type="ChEBI" id="CHEBI:74443"/>
        <dbReference type="EC" id="1.3.1.88"/>
    </reaction>
    <physiologicalReaction direction="right-to-left" evidence="11">
        <dbReference type="Rhea" id="RHEA:53374"/>
    </physiologicalReaction>
</comment>
<evidence type="ECO:0000256" key="1">
    <source>
        <dbReference type="ARBA" id="ARBA00001917"/>
    </source>
</evidence>
<organism evidence="18 19">
    <name type="scientific">Protomyces lactucae-debilis</name>
    <dbReference type="NCBI Taxonomy" id="2754530"/>
    <lineage>
        <taxon>Eukaryota</taxon>
        <taxon>Fungi</taxon>
        <taxon>Dikarya</taxon>
        <taxon>Ascomycota</taxon>
        <taxon>Taphrinomycotina</taxon>
        <taxon>Taphrinomycetes</taxon>
        <taxon>Taphrinales</taxon>
        <taxon>Protomycetaceae</taxon>
        <taxon>Protomyces</taxon>
    </lineage>
</organism>
<keyword evidence="2" id="KW-0285">Flavoprotein</keyword>
<evidence type="ECO:0000256" key="5">
    <source>
        <dbReference type="ARBA" id="ARBA00022694"/>
    </source>
</evidence>
<evidence type="ECO:0000256" key="11">
    <source>
        <dbReference type="ARBA" id="ARBA00047287"/>
    </source>
</evidence>
<comment type="catalytic activity">
    <reaction evidence="16">
        <text>5,6-dihydrouridine(17) in tRNA + NADP(+) = uridine(17) in tRNA + NADPH + H(+)</text>
        <dbReference type="Rhea" id="RHEA:53368"/>
        <dbReference type="Rhea" id="RHEA-COMP:13541"/>
        <dbReference type="Rhea" id="RHEA-COMP:13542"/>
        <dbReference type="ChEBI" id="CHEBI:15378"/>
        <dbReference type="ChEBI" id="CHEBI:57783"/>
        <dbReference type="ChEBI" id="CHEBI:58349"/>
        <dbReference type="ChEBI" id="CHEBI:65315"/>
        <dbReference type="ChEBI" id="CHEBI:74443"/>
        <dbReference type="EC" id="1.3.1.88"/>
    </reaction>
    <physiologicalReaction direction="right-to-left" evidence="16">
        <dbReference type="Rhea" id="RHEA:53370"/>
    </physiologicalReaction>
</comment>
<gene>
    <name evidence="18" type="ORF">BCR37DRAFT_340833</name>
</gene>
<dbReference type="AlphaFoldDB" id="A0A1Y2FWN3"/>
<dbReference type="GO" id="GO:0017150">
    <property type="term" value="F:tRNA dihydrouridine synthase activity"/>
    <property type="evidence" value="ECO:0007669"/>
    <property type="project" value="InterPro"/>
</dbReference>
<comment type="catalytic activity">
    <reaction evidence="14">
        <text>5,6-dihydrouridine(16) in tRNA + NAD(+) = uridine(16) in tRNA + NADH + H(+)</text>
        <dbReference type="Rhea" id="RHEA:53380"/>
        <dbReference type="Rhea" id="RHEA-COMP:13543"/>
        <dbReference type="Rhea" id="RHEA-COMP:13544"/>
        <dbReference type="ChEBI" id="CHEBI:15378"/>
        <dbReference type="ChEBI" id="CHEBI:57540"/>
        <dbReference type="ChEBI" id="CHEBI:57945"/>
        <dbReference type="ChEBI" id="CHEBI:65315"/>
        <dbReference type="ChEBI" id="CHEBI:74443"/>
        <dbReference type="EC" id="1.3.1.88"/>
    </reaction>
    <physiologicalReaction direction="right-to-left" evidence="14">
        <dbReference type="Rhea" id="RHEA:53382"/>
    </physiologicalReaction>
</comment>
<evidence type="ECO:0000256" key="12">
    <source>
        <dbReference type="ARBA" id="ARBA00047652"/>
    </source>
</evidence>
<dbReference type="PANTHER" id="PTHR11082:SF5">
    <property type="entry name" value="TRNA-DIHYDROURIDINE(16_17) SYNTHASE [NAD(P)(+)]-LIKE"/>
    <property type="match status" value="1"/>
</dbReference>
<dbReference type="InterPro" id="IPR035587">
    <property type="entry name" value="DUS-like_FMN-bd"/>
</dbReference>
<evidence type="ECO:0000259" key="17">
    <source>
        <dbReference type="Pfam" id="PF01207"/>
    </source>
</evidence>
<keyword evidence="6" id="KW-0521">NADP</keyword>
<dbReference type="GeneID" id="63783976"/>
<dbReference type="GO" id="GO:0006397">
    <property type="term" value="P:mRNA processing"/>
    <property type="evidence" value="ECO:0007669"/>
    <property type="project" value="UniProtKB-KW"/>
</dbReference>
<keyword evidence="3" id="KW-0288">FMN</keyword>
<comment type="catalytic activity">
    <reaction evidence="12">
        <text>5,6-dihydrouridine(16) in tRNA + NADP(+) = uridine(16) in tRNA + NADPH + H(+)</text>
        <dbReference type="Rhea" id="RHEA:53376"/>
        <dbReference type="Rhea" id="RHEA-COMP:13543"/>
        <dbReference type="Rhea" id="RHEA-COMP:13544"/>
        <dbReference type="ChEBI" id="CHEBI:15378"/>
        <dbReference type="ChEBI" id="CHEBI:57783"/>
        <dbReference type="ChEBI" id="CHEBI:58349"/>
        <dbReference type="ChEBI" id="CHEBI:65315"/>
        <dbReference type="ChEBI" id="CHEBI:74443"/>
        <dbReference type="EC" id="1.3.1.88"/>
    </reaction>
    <physiologicalReaction direction="right-to-left" evidence="12">
        <dbReference type="Rhea" id="RHEA:53378"/>
    </physiologicalReaction>
</comment>
<feature type="domain" description="DUS-like FMN-binding" evidence="17">
    <location>
        <begin position="17"/>
        <end position="242"/>
    </location>
</feature>
<evidence type="ECO:0000256" key="6">
    <source>
        <dbReference type="ARBA" id="ARBA00022857"/>
    </source>
</evidence>
<evidence type="ECO:0000256" key="10">
    <source>
        <dbReference type="ARBA" id="ARBA00038890"/>
    </source>
</evidence>
<comment type="similarity">
    <text evidence="9">Belongs to the Dus family. Dus1 subfamily.</text>
</comment>
<evidence type="ECO:0000256" key="9">
    <source>
        <dbReference type="ARBA" id="ARBA00038313"/>
    </source>
</evidence>
<evidence type="ECO:0000256" key="3">
    <source>
        <dbReference type="ARBA" id="ARBA00022643"/>
    </source>
</evidence>
<reference evidence="18 19" key="1">
    <citation type="submission" date="2016-07" db="EMBL/GenBank/DDBJ databases">
        <title>Pervasive Adenine N6-methylation of Active Genes in Fungi.</title>
        <authorList>
            <consortium name="DOE Joint Genome Institute"/>
            <person name="Mondo S.J."/>
            <person name="Dannebaum R.O."/>
            <person name="Kuo R.C."/>
            <person name="Labutti K."/>
            <person name="Haridas S."/>
            <person name="Kuo A."/>
            <person name="Salamov A."/>
            <person name="Ahrendt S.R."/>
            <person name="Lipzen A."/>
            <person name="Sullivan W."/>
            <person name="Andreopoulos W.B."/>
            <person name="Clum A."/>
            <person name="Lindquist E."/>
            <person name="Daum C."/>
            <person name="Ramamoorthy G.K."/>
            <person name="Gryganskyi A."/>
            <person name="Culley D."/>
            <person name="Magnuson J.K."/>
            <person name="James T.Y."/>
            <person name="O'Malley M.A."/>
            <person name="Stajich J.E."/>
            <person name="Spatafora J.W."/>
            <person name="Visel A."/>
            <person name="Grigoriev I.V."/>
        </authorList>
    </citation>
    <scope>NUCLEOTIDE SEQUENCE [LARGE SCALE GENOMIC DNA]</scope>
    <source>
        <strain evidence="18 19">12-1054</strain>
    </source>
</reference>